<dbReference type="PANTHER" id="PTHR47864">
    <property type="entry name" value="TRANSMEMBRANE PROTEIN"/>
    <property type="match status" value="1"/>
</dbReference>
<dbReference type="Proteomes" id="UP000327157">
    <property type="component" value="Chromosome 17"/>
</dbReference>
<sequence length="302" mass="34301">MGDEQQEIGKVKAKSDYSAWTLEESKVLLQLLVEATLRGWCDANGLLTKDIVTTRILPALNERLECNKTYKHYTSRMRYVKKEYGKYSQLMGSNSGFGSIRKKSCDDFEDLQIVLGDATATGRHSLGLGEETDARTFVVEDRQSGTEEDEQVGIENLFYDEENGGFVLNQNQESHQTSSFDQSSPFLPTQATSLEIPLEITNRRKRNRTQYQGNTRSSETTNQAKIMENISLTLGSIATDFRGVHSLLEKRDKDRERQNSIWDVIKETPNLDEPTCYQAVALLDAKTKKDTFLKMSPKERSN</sequence>
<evidence type="ECO:0000259" key="2">
    <source>
        <dbReference type="Pfam" id="PF24769"/>
    </source>
</evidence>
<dbReference type="InterPro" id="IPR056253">
    <property type="entry name" value="At2g29880-like_C"/>
</dbReference>
<dbReference type="EMBL" id="SMOL01000487">
    <property type="protein sequence ID" value="KAB2610653.1"/>
    <property type="molecule type" value="Genomic_DNA"/>
</dbReference>
<reference evidence="3 4" key="3">
    <citation type="submission" date="2019-11" db="EMBL/GenBank/DDBJ databases">
        <title>A de novo genome assembly of a pear dwarfing rootstock.</title>
        <authorList>
            <person name="Wang F."/>
            <person name="Wang J."/>
            <person name="Li S."/>
            <person name="Zhang Y."/>
            <person name="Fang M."/>
            <person name="Ma L."/>
            <person name="Zhao Y."/>
            <person name="Jiang S."/>
        </authorList>
    </citation>
    <scope>NUCLEOTIDE SEQUENCE [LARGE SCALE GENOMIC DNA]</scope>
    <source>
        <strain evidence="3">S2</strain>
        <tissue evidence="3">Leaf</tissue>
    </source>
</reference>
<gene>
    <name evidence="3" type="ORF">D8674_018685</name>
</gene>
<evidence type="ECO:0000313" key="3">
    <source>
        <dbReference type="EMBL" id="KAB2610653.1"/>
    </source>
</evidence>
<accession>A0A5N5G5Q2</accession>
<dbReference type="InterPro" id="IPR055314">
    <property type="entry name" value="At2g29880-like"/>
</dbReference>
<reference evidence="3 4" key="1">
    <citation type="submission" date="2019-09" db="EMBL/GenBank/DDBJ databases">
        <authorList>
            <person name="Ou C."/>
        </authorList>
    </citation>
    <scope>NUCLEOTIDE SEQUENCE [LARGE SCALE GENOMIC DNA]</scope>
    <source>
        <strain evidence="3">S2</strain>
        <tissue evidence="3">Leaf</tissue>
    </source>
</reference>
<feature type="domain" description="Myb/SANT-like" evidence="1">
    <location>
        <begin position="20"/>
        <end position="95"/>
    </location>
</feature>
<comment type="caution">
    <text evidence="3">The sequence shown here is derived from an EMBL/GenBank/DDBJ whole genome shotgun (WGS) entry which is preliminary data.</text>
</comment>
<dbReference type="Pfam" id="PF24769">
    <property type="entry name" value="At2g29880_C"/>
    <property type="match status" value="1"/>
</dbReference>
<dbReference type="OrthoDB" id="1165097at2759"/>
<organism evidence="3 4">
    <name type="scientific">Pyrus ussuriensis x Pyrus communis</name>
    <dbReference type="NCBI Taxonomy" id="2448454"/>
    <lineage>
        <taxon>Eukaryota</taxon>
        <taxon>Viridiplantae</taxon>
        <taxon>Streptophyta</taxon>
        <taxon>Embryophyta</taxon>
        <taxon>Tracheophyta</taxon>
        <taxon>Spermatophyta</taxon>
        <taxon>Magnoliopsida</taxon>
        <taxon>eudicotyledons</taxon>
        <taxon>Gunneridae</taxon>
        <taxon>Pentapetalae</taxon>
        <taxon>rosids</taxon>
        <taxon>fabids</taxon>
        <taxon>Rosales</taxon>
        <taxon>Rosaceae</taxon>
        <taxon>Amygdaloideae</taxon>
        <taxon>Maleae</taxon>
        <taxon>Pyrus</taxon>
    </lineage>
</organism>
<protein>
    <submittedName>
        <fullName evidence="3">Uncharacterized protein</fullName>
    </submittedName>
</protein>
<dbReference type="InterPro" id="IPR024752">
    <property type="entry name" value="Myb/SANT-like_dom"/>
</dbReference>
<dbReference type="Pfam" id="PF12776">
    <property type="entry name" value="Myb_DNA-bind_3"/>
    <property type="match status" value="1"/>
</dbReference>
<evidence type="ECO:0000259" key="1">
    <source>
        <dbReference type="Pfam" id="PF12776"/>
    </source>
</evidence>
<name>A0A5N5G5Q2_9ROSA</name>
<feature type="domain" description="At2g29880-like C-terminal" evidence="2">
    <location>
        <begin position="261"/>
        <end position="302"/>
    </location>
</feature>
<dbReference type="PANTHER" id="PTHR47864:SF2">
    <property type="entry name" value="MYB_SANT-LIKE DNA-BINDING DOMAIN PROTEIN"/>
    <property type="match status" value="1"/>
</dbReference>
<reference evidence="4" key="2">
    <citation type="submission" date="2019-10" db="EMBL/GenBank/DDBJ databases">
        <title>A de novo genome assembly of a pear dwarfing rootstock.</title>
        <authorList>
            <person name="Wang F."/>
            <person name="Wang J."/>
            <person name="Li S."/>
            <person name="Zhang Y."/>
            <person name="Fang M."/>
            <person name="Ma L."/>
            <person name="Zhao Y."/>
            <person name="Jiang S."/>
        </authorList>
    </citation>
    <scope>NUCLEOTIDE SEQUENCE [LARGE SCALE GENOMIC DNA]</scope>
</reference>
<keyword evidence="4" id="KW-1185">Reference proteome</keyword>
<evidence type="ECO:0000313" key="4">
    <source>
        <dbReference type="Proteomes" id="UP000327157"/>
    </source>
</evidence>
<dbReference type="AlphaFoldDB" id="A0A5N5G5Q2"/>
<proteinExistence type="predicted"/>